<evidence type="ECO:0000256" key="2">
    <source>
        <dbReference type="ARBA" id="ARBA00022458"/>
    </source>
</evidence>
<name>A0A2W7E4K1_9HYPH</name>
<keyword evidence="9" id="KW-1185">Reference proteome</keyword>
<dbReference type="InterPro" id="IPR000847">
    <property type="entry name" value="LysR_HTH_N"/>
</dbReference>
<dbReference type="InterPro" id="IPR050389">
    <property type="entry name" value="LysR-type_TF"/>
</dbReference>
<keyword evidence="2" id="KW-0536">Nodulation</keyword>
<proteinExistence type="inferred from homology"/>
<gene>
    <name evidence="8" type="ORF">B5V02_12760</name>
</gene>
<dbReference type="Proteomes" id="UP000248616">
    <property type="component" value="Unassembled WGS sequence"/>
</dbReference>
<comment type="similarity">
    <text evidence="1">Belongs to the LysR transcriptional regulatory family.</text>
</comment>
<protein>
    <submittedName>
        <fullName evidence="8">LysR family transcriptional regulator</fullName>
    </submittedName>
</protein>
<sequence length="64" mass="7098">MRFKGLDLNLLVVLDALLSERGLTAAARRINLSQPAMSSAVARLRDFFGDELFSMSGRERILTS</sequence>
<evidence type="ECO:0000313" key="9">
    <source>
        <dbReference type="Proteomes" id="UP000248616"/>
    </source>
</evidence>
<accession>A0A2W7E4K1</accession>
<organism evidence="8 9">
    <name type="scientific">Mesorhizobium kowhaii</name>
    <dbReference type="NCBI Taxonomy" id="1300272"/>
    <lineage>
        <taxon>Bacteria</taxon>
        <taxon>Pseudomonadati</taxon>
        <taxon>Pseudomonadota</taxon>
        <taxon>Alphaproteobacteria</taxon>
        <taxon>Hyphomicrobiales</taxon>
        <taxon>Phyllobacteriaceae</taxon>
        <taxon>Mesorhizobium</taxon>
    </lineage>
</organism>
<dbReference type="PANTHER" id="PTHR30118">
    <property type="entry name" value="HTH-TYPE TRANSCRIPTIONAL REGULATOR LEUO-RELATED"/>
    <property type="match status" value="1"/>
</dbReference>
<dbReference type="EMBL" id="MZXV01000030">
    <property type="protein sequence ID" value="PZV38156.1"/>
    <property type="molecule type" value="Genomic_DNA"/>
</dbReference>
<feature type="domain" description="HTH lysR-type" evidence="7">
    <location>
        <begin position="6"/>
        <end position="63"/>
    </location>
</feature>
<feature type="non-terminal residue" evidence="8">
    <location>
        <position position="64"/>
    </location>
</feature>
<evidence type="ECO:0000259" key="7">
    <source>
        <dbReference type="PROSITE" id="PS50931"/>
    </source>
</evidence>
<dbReference type="InterPro" id="IPR036390">
    <property type="entry name" value="WH_DNA-bd_sf"/>
</dbReference>
<keyword evidence="3" id="KW-0678">Repressor</keyword>
<dbReference type="Gene3D" id="1.10.10.10">
    <property type="entry name" value="Winged helix-like DNA-binding domain superfamily/Winged helix DNA-binding domain"/>
    <property type="match status" value="1"/>
</dbReference>
<dbReference type="GO" id="GO:0003700">
    <property type="term" value="F:DNA-binding transcription factor activity"/>
    <property type="evidence" value="ECO:0007669"/>
    <property type="project" value="InterPro"/>
</dbReference>
<dbReference type="InterPro" id="IPR036388">
    <property type="entry name" value="WH-like_DNA-bd_sf"/>
</dbReference>
<dbReference type="Pfam" id="PF00126">
    <property type="entry name" value="HTH_1"/>
    <property type="match status" value="1"/>
</dbReference>
<keyword evidence="4" id="KW-0805">Transcription regulation</keyword>
<keyword evidence="6" id="KW-0804">Transcription</keyword>
<dbReference type="PANTHER" id="PTHR30118:SF6">
    <property type="entry name" value="HTH-TYPE TRANSCRIPTIONAL REGULATOR LEUO"/>
    <property type="match status" value="1"/>
</dbReference>
<evidence type="ECO:0000256" key="5">
    <source>
        <dbReference type="ARBA" id="ARBA00023125"/>
    </source>
</evidence>
<keyword evidence="5" id="KW-0238">DNA-binding</keyword>
<evidence type="ECO:0000256" key="6">
    <source>
        <dbReference type="ARBA" id="ARBA00023163"/>
    </source>
</evidence>
<dbReference type="PROSITE" id="PS50931">
    <property type="entry name" value="HTH_LYSR"/>
    <property type="match status" value="1"/>
</dbReference>
<dbReference type="PRINTS" id="PR00039">
    <property type="entry name" value="HTHLYSR"/>
</dbReference>
<dbReference type="GO" id="GO:0003677">
    <property type="term" value="F:DNA binding"/>
    <property type="evidence" value="ECO:0007669"/>
    <property type="project" value="UniProtKB-KW"/>
</dbReference>
<comment type="caution">
    <text evidence="8">The sequence shown here is derived from an EMBL/GenBank/DDBJ whole genome shotgun (WGS) entry which is preliminary data.</text>
</comment>
<dbReference type="AlphaFoldDB" id="A0A2W7E4K1"/>
<dbReference type="SUPFAM" id="SSF46785">
    <property type="entry name" value="Winged helix' DNA-binding domain"/>
    <property type="match status" value="1"/>
</dbReference>
<reference evidence="9" key="1">
    <citation type="submission" date="2017-03" db="EMBL/GenBank/DDBJ databases">
        <authorList>
            <person name="Safronova V.I."/>
            <person name="Sazanova A.L."/>
            <person name="Chirak E.R."/>
        </authorList>
    </citation>
    <scope>NUCLEOTIDE SEQUENCE [LARGE SCALE GENOMIC DNA]</scope>
    <source>
        <strain evidence="9">Ach-343</strain>
    </source>
</reference>
<evidence type="ECO:0000256" key="1">
    <source>
        <dbReference type="ARBA" id="ARBA00009437"/>
    </source>
</evidence>
<evidence type="ECO:0000313" key="8">
    <source>
        <dbReference type="EMBL" id="PZV38156.1"/>
    </source>
</evidence>
<dbReference type="RefSeq" id="WP_146606063.1">
    <property type="nucleotide sequence ID" value="NZ_MZXV01000030.1"/>
</dbReference>
<dbReference type="OrthoDB" id="8339333at2"/>
<evidence type="ECO:0000256" key="3">
    <source>
        <dbReference type="ARBA" id="ARBA00022491"/>
    </source>
</evidence>
<evidence type="ECO:0000256" key="4">
    <source>
        <dbReference type="ARBA" id="ARBA00023015"/>
    </source>
</evidence>